<gene>
    <name evidence="1" type="ORF">SAMN05444277_104103</name>
</gene>
<evidence type="ECO:0000313" key="1">
    <source>
        <dbReference type="EMBL" id="SFQ00139.1"/>
    </source>
</evidence>
<dbReference type="EMBL" id="FOXQ01000004">
    <property type="protein sequence ID" value="SFQ00139.1"/>
    <property type="molecule type" value="Genomic_DNA"/>
</dbReference>
<evidence type="ECO:0000313" key="2">
    <source>
        <dbReference type="Proteomes" id="UP000199031"/>
    </source>
</evidence>
<sequence>MRAWLSFKNNELKLIDTVSKDEYSGGGTVQQFTNASEYLDLVKSRTISIFNHYVRMTQIY</sequence>
<proteinExistence type="predicted"/>
<keyword evidence="2" id="KW-1185">Reference proteome</keyword>
<accession>A0A1I5UY47</accession>
<dbReference type="Proteomes" id="UP000199031">
    <property type="component" value="Unassembled WGS sequence"/>
</dbReference>
<name>A0A1I5UY47_9BACT</name>
<dbReference type="AlphaFoldDB" id="A0A1I5UY47"/>
<organism evidence="1 2">
    <name type="scientific">Parafilimonas terrae</name>
    <dbReference type="NCBI Taxonomy" id="1465490"/>
    <lineage>
        <taxon>Bacteria</taxon>
        <taxon>Pseudomonadati</taxon>
        <taxon>Bacteroidota</taxon>
        <taxon>Chitinophagia</taxon>
        <taxon>Chitinophagales</taxon>
        <taxon>Chitinophagaceae</taxon>
        <taxon>Parafilimonas</taxon>
    </lineage>
</organism>
<protein>
    <submittedName>
        <fullName evidence="1">Uncharacterized protein</fullName>
    </submittedName>
</protein>
<reference evidence="1 2" key="1">
    <citation type="submission" date="2016-10" db="EMBL/GenBank/DDBJ databases">
        <authorList>
            <person name="de Groot N.N."/>
        </authorList>
    </citation>
    <scope>NUCLEOTIDE SEQUENCE [LARGE SCALE GENOMIC DNA]</scope>
    <source>
        <strain evidence="1 2">DSM 28286</strain>
    </source>
</reference>